<accession>A0A2A2DAE8</accession>
<name>A0A2A2DAE8_9ACTN</name>
<reference evidence="1 2" key="1">
    <citation type="submission" date="2017-08" db="EMBL/GenBank/DDBJ databases">
        <title>Genome sequence of Streptomyces albireticuli NRRL B-1670.</title>
        <authorList>
            <person name="Graham D.E."/>
            <person name="Mahan K.M."/>
            <person name="Klingeman D.M."/>
            <person name="Hettich R.L."/>
            <person name="Parry R.J."/>
            <person name="Spain J.C."/>
        </authorList>
    </citation>
    <scope>NUCLEOTIDE SEQUENCE [LARGE SCALE GENOMIC DNA]</scope>
    <source>
        <strain evidence="1 2">NRRL B-1670</strain>
    </source>
</reference>
<protein>
    <submittedName>
        <fullName evidence="1">Uncharacterized protein</fullName>
    </submittedName>
</protein>
<dbReference type="Proteomes" id="UP000218944">
    <property type="component" value="Unassembled WGS sequence"/>
</dbReference>
<evidence type="ECO:0000313" key="2">
    <source>
        <dbReference type="Proteomes" id="UP000218944"/>
    </source>
</evidence>
<dbReference type="RefSeq" id="WP_095581204.1">
    <property type="nucleotide sequence ID" value="NZ_JAJQQS010000010.1"/>
</dbReference>
<dbReference type="EMBL" id="NSJV01000254">
    <property type="protein sequence ID" value="PAU48406.1"/>
    <property type="molecule type" value="Genomic_DNA"/>
</dbReference>
<proteinExistence type="predicted"/>
<comment type="caution">
    <text evidence="1">The sequence shown here is derived from an EMBL/GenBank/DDBJ whole genome shotgun (WGS) entry which is preliminary data.</text>
</comment>
<evidence type="ECO:0000313" key="1">
    <source>
        <dbReference type="EMBL" id="PAU48406.1"/>
    </source>
</evidence>
<sequence>MSVTIKPSSQDRRLEDTFGAAIGELYETAATEVAPVALRRALELRSFLVLAEEQVARVRDRVHQATDPDRDMGELSAEDLRMDAQWLEAALDAREGYRAALDELLRTMPAPATGTSRSVQFARPKITTALPPAAPVPVRAGAMRARRP</sequence>
<dbReference type="AlphaFoldDB" id="A0A2A2DAE8"/>
<gene>
    <name evidence="1" type="ORF">CK936_13520</name>
</gene>
<keyword evidence="2" id="KW-1185">Reference proteome</keyword>
<organism evidence="1 2">
    <name type="scientific">Streptomyces albireticuli</name>
    <dbReference type="NCBI Taxonomy" id="1940"/>
    <lineage>
        <taxon>Bacteria</taxon>
        <taxon>Bacillati</taxon>
        <taxon>Actinomycetota</taxon>
        <taxon>Actinomycetes</taxon>
        <taxon>Kitasatosporales</taxon>
        <taxon>Streptomycetaceae</taxon>
        <taxon>Streptomyces</taxon>
    </lineage>
</organism>